<keyword evidence="2" id="KW-1185">Reference proteome</keyword>
<reference evidence="2" key="1">
    <citation type="submission" date="2017-09" db="EMBL/GenBank/DDBJ databases">
        <authorList>
            <person name="Varghese N."/>
            <person name="Submissions S."/>
        </authorList>
    </citation>
    <scope>NUCLEOTIDE SEQUENCE [LARGE SCALE GENOMIC DNA]</scope>
    <source>
        <strain evidence="2">JKS000234</strain>
    </source>
</reference>
<dbReference type="OrthoDB" id="5572968at2"/>
<gene>
    <name evidence="1" type="ORF">SAMN06273570_5035</name>
</gene>
<dbReference type="AlphaFoldDB" id="A0A286DRC6"/>
<dbReference type="EMBL" id="OCMY01000003">
    <property type="protein sequence ID" value="SOD61228.1"/>
    <property type="molecule type" value="Genomic_DNA"/>
</dbReference>
<evidence type="ECO:0000313" key="2">
    <source>
        <dbReference type="Proteomes" id="UP000219271"/>
    </source>
</evidence>
<accession>A0A286DRC6</accession>
<protein>
    <submittedName>
        <fullName evidence="1">Uncharacterized protein</fullName>
    </submittedName>
</protein>
<evidence type="ECO:0000313" key="1">
    <source>
        <dbReference type="EMBL" id="SOD61228.1"/>
    </source>
</evidence>
<organism evidence="1 2">
    <name type="scientific">Candidatus Pantoea floridensis</name>
    <dbReference type="NCBI Taxonomy" id="1938870"/>
    <lineage>
        <taxon>Bacteria</taxon>
        <taxon>Pseudomonadati</taxon>
        <taxon>Pseudomonadota</taxon>
        <taxon>Gammaproteobacteria</taxon>
        <taxon>Enterobacterales</taxon>
        <taxon>Erwiniaceae</taxon>
        <taxon>Pantoea</taxon>
    </lineage>
</organism>
<name>A0A286DRC6_9GAMM</name>
<proteinExistence type="predicted"/>
<dbReference type="Proteomes" id="UP000219271">
    <property type="component" value="Unassembled WGS sequence"/>
</dbReference>
<sequence>MGFEKSYTVRFAGKRGTQECAADLRTKKSEHWQRWLKTCLCLVPEEGGNLTSQKNFLHGIILSTAVLLRQKTVGVVLKYRDKLSSQTG</sequence>